<feature type="compositionally biased region" description="Basic and acidic residues" evidence="3">
    <location>
        <begin position="570"/>
        <end position="583"/>
    </location>
</feature>
<feature type="compositionally biased region" description="Low complexity" evidence="3">
    <location>
        <begin position="586"/>
        <end position="605"/>
    </location>
</feature>
<dbReference type="InterPro" id="IPR032675">
    <property type="entry name" value="LRR_dom_sf"/>
</dbReference>
<evidence type="ECO:0000256" key="2">
    <source>
        <dbReference type="ARBA" id="ARBA00022737"/>
    </source>
</evidence>
<feature type="compositionally biased region" description="Low complexity" evidence="3">
    <location>
        <begin position="449"/>
        <end position="485"/>
    </location>
</feature>
<feature type="region of interest" description="Disordered" evidence="3">
    <location>
        <begin position="449"/>
        <end position="645"/>
    </location>
</feature>
<sequence length="796" mass="87168">MDDELLEVDLSHHRIDDLRPLELHRSPVTLTHLDLSNNRIQSLAELRHLRHLVSLNLSNNHITTLLVQPSPLSLSMYPSGPSGTPDAEHSTPDSALEACSRGLRRLDLSSNRLGSLRGLWPCRMLERLSVRRNKIWQVEDLEPLQRLVWLDLGHNSLASPLSLRPLSLNTSLVDLVLEGNPLTNSPTHRATLINFLPSLHSLDGKKLFNATQARIRRSLPPPPQQQQQRVQPPALTPAATHSQSVTERVRPSPFAERPMHVKGSADDEGRRPDIISQPRDASDELPPGLFKQPYTALVKELMRERHTYDDQWPKRRAGGGSPSSPVSEPAARADGRKPSKAHYTPFFGRRKLGLGLPSPFVSYREVSSRSACVSPFQSAREDLDGMIPRSQSMPALPRSRAAMAARSPAVVGERRPGSRISPTPFTPTMATLDTNMEGEVPLLRVYLPSSRSSQPSPFSNLRATPPSRIRSSSRTSPTLPLPSTRKSSRPATPTSTTIRQRTLPPKRTSEPPDRKAGSRPAGQKVAAARDEDRPSAPGEKGGVRGVDMAKAAVKKALIAERSVRAPMRGQPRDDVRQVEKDIVAPHQLASSASLAAQASHAMSSPSTPPPIPPPKPFATKGRSSPVRLRIAGPPQSPAEGKDPLAVAPQQSALLWSIKARAERLAAKYHRKTYFRSSPHPEREWLHRRHAPASPSPCSSQRGPFATPPPSKQRDHGGTRVASAHDADAATNPWGSTPQSCPAVCRVPDMRERRGKADVDVSVPRCIEAATALMERMSPYLGGRGPGQSAERREETQ</sequence>
<dbReference type="PANTHER" id="PTHR15454">
    <property type="entry name" value="NISCHARIN RELATED"/>
    <property type="match status" value="1"/>
</dbReference>
<reference evidence="4 5" key="1">
    <citation type="submission" date="2014-11" db="EMBL/GenBank/DDBJ databases">
        <authorList>
            <person name="Zhu J."/>
            <person name="Qi W."/>
            <person name="Song R."/>
        </authorList>
    </citation>
    <scope>NUCLEOTIDE SEQUENCE [LARGE SCALE GENOMIC DNA]</scope>
</reference>
<dbReference type="STRING" id="1169540.A0A0G4EJ33"/>
<dbReference type="EMBL" id="CDMY01000252">
    <property type="protein sequence ID" value="CEL97021.1"/>
    <property type="molecule type" value="Genomic_DNA"/>
</dbReference>
<feature type="compositionally biased region" description="Basic and acidic residues" evidence="3">
    <location>
        <begin position="711"/>
        <end position="727"/>
    </location>
</feature>
<keyword evidence="5" id="KW-1185">Reference proteome</keyword>
<dbReference type="Pfam" id="PF12799">
    <property type="entry name" value="LRR_4"/>
    <property type="match status" value="1"/>
</dbReference>
<dbReference type="Gene3D" id="3.80.10.10">
    <property type="entry name" value="Ribonuclease Inhibitor"/>
    <property type="match status" value="2"/>
</dbReference>
<keyword evidence="1" id="KW-0433">Leucine-rich repeat</keyword>
<dbReference type="SUPFAM" id="SSF52058">
    <property type="entry name" value="L domain-like"/>
    <property type="match status" value="1"/>
</dbReference>
<dbReference type="PRINTS" id="PR00019">
    <property type="entry name" value="LEURICHRPT"/>
</dbReference>
<feature type="compositionally biased region" description="Basic and acidic residues" evidence="3">
    <location>
        <begin position="507"/>
        <end position="516"/>
    </location>
</feature>
<feature type="region of interest" description="Disordered" evidence="3">
    <location>
        <begin position="675"/>
        <end position="741"/>
    </location>
</feature>
<evidence type="ECO:0000256" key="1">
    <source>
        <dbReference type="ARBA" id="ARBA00022614"/>
    </source>
</evidence>
<dbReference type="PROSITE" id="PS51450">
    <property type="entry name" value="LRR"/>
    <property type="match status" value="2"/>
</dbReference>
<keyword evidence="2" id="KW-0677">Repeat</keyword>
<dbReference type="InterPro" id="IPR001611">
    <property type="entry name" value="Leu-rich_rpt"/>
</dbReference>
<feature type="region of interest" description="Disordered" evidence="3">
    <location>
        <begin position="774"/>
        <end position="796"/>
    </location>
</feature>
<gene>
    <name evidence="4" type="ORF">Vbra_20434</name>
</gene>
<dbReference type="VEuPathDB" id="CryptoDB:Vbra_20434"/>
<accession>A0A0G4EJ33</accession>
<organism evidence="4 5">
    <name type="scientific">Vitrella brassicaformis (strain CCMP3155)</name>
    <dbReference type="NCBI Taxonomy" id="1169540"/>
    <lineage>
        <taxon>Eukaryota</taxon>
        <taxon>Sar</taxon>
        <taxon>Alveolata</taxon>
        <taxon>Colpodellida</taxon>
        <taxon>Vitrellaceae</taxon>
        <taxon>Vitrella</taxon>
    </lineage>
</organism>
<evidence type="ECO:0000313" key="5">
    <source>
        <dbReference type="Proteomes" id="UP000041254"/>
    </source>
</evidence>
<feature type="region of interest" description="Disordered" evidence="3">
    <location>
        <begin position="76"/>
        <end position="95"/>
    </location>
</feature>
<proteinExistence type="predicted"/>
<evidence type="ECO:0000313" key="4">
    <source>
        <dbReference type="EMBL" id="CEL97021.1"/>
    </source>
</evidence>
<dbReference type="InParanoid" id="A0A0G4EJ33"/>
<dbReference type="GO" id="GO:0005737">
    <property type="term" value="C:cytoplasm"/>
    <property type="evidence" value="ECO:0007669"/>
    <property type="project" value="TreeGrafter"/>
</dbReference>
<dbReference type="InterPro" id="IPR025875">
    <property type="entry name" value="Leu-rich_rpt_4"/>
</dbReference>
<feature type="compositionally biased region" description="Basic and acidic residues" evidence="3">
    <location>
        <begin position="257"/>
        <end position="273"/>
    </location>
</feature>
<feature type="region of interest" description="Disordered" evidence="3">
    <location>
        <begin position="217"/>
        <end position="290"/>
    </location>
</feature>
<evidence type="ECO:0000256" key="3">
    <source>
        <dbReference type="SAM" id="MobiDB-lite"/>
    </source>
</evidence>
<dbReference type="Proteomes" id="UP000041254">
    <property type="component" value="Unassembled WGS sequence"/>
</dbReference>
<name>A0A0G4EJ33_VITBC</name>
<feature type="compositionally biased region" description="Pro residues" evidence="3">
    <location>
        <begin position="606"/>
        <end position="616"/>
    </location>
</feature>
<feature type="region of interest" description="Disordered" evidence="3">
    <location>
        <begin position="406"/>
        <end position="435"/>
    </location>
</feature>
<feature type="compositionally biased region" description="Polar residues" evidence="3">
    <location>
        <begin position="489"/>
        <end position="500"/>
    </location>
</feature>
<dbReference type="AlphaFoldDB" id="A0A0G4EJ33"/>
<feature type="region of interest" description="Disordered" evidence="3">
    <location>
        <begin position="308"/>
        <end position="342"/>
    </location>
</feature>
<feature type="compositionally biased region" description="Polar residues" evidence="3">
    <location>
        <begin position="420"/>
        <end position="434"/>
    </location>
</feature>
<protein>
    <submittedName>
        <fullName evidence="4">Uncharacterized protein</fullName>
    </submittedName>
</protein>